<sequence>MAGNRIKSENFNILGTKMSLPNYKQATPNPQRLRPSGSSSGDRRDQSPFIHSSHGNPAFVPQKAGKASAASIEARYPKPPKAPEKPLMPYMRYSKKQWENVKSSNADLKLWEVGKKIGTLWKDLPDEDKKVYIDEYEAEKIEYEKALKVYHNTPAYLAYMQAKSKKSDVPDIHDPPRSSSKSQQDRRVDIQPAEDEEDQDDGLSFKQVAYSRYMRNHRLINEIFSDAVVPDVRSVVTTQRMHVLKRQVQSLAMHQMKLQAELQQIEEKFDAKKLKFNESSDIFQDELKKHCKPAVDDDTFQKMVEKQYEALKRERLRVPDDQSKPQTQLQQQNQQPQAPQHKPAEEVPVAANAAQPASNTEPAPSAESQSTSEMTVLHLQPMDIEPPMKQQPMEIEETKTTELETMTPSTVNHLSEPQAPIPIIASKEPEAIVAPIEPQPPITSPQPQAPMPIVSQASEQQQPPTALQPPDVPTSQHHIMQPAQPPTQASSSQMSPGPVSGPPAAQNVPPPTGPMHSQEPPIPAPNVTVNPSMGLPHSMQHGYGYPMQGHPPRPYYGHMPYQQGYPNYPYGHHIPPYQQNYHHPPYAGEQGHPVYPPQGPPMHAMQPAQPTISVAPPNLPPNPAHPGPPISGPPASAVPPSAVPTIEPEEKNDEKKKKRKKKEVEAVEDGECEK</sequence>
<evidence type="ECO:0000313" key="6">
    <source>
        <dbReference type="Proteomes" id="UP001153620"/>
    </source>
</evidence>
<dbReference type="PANTHER" id="PTHR46232">
    <property type="entry name" value="SMARCE1 REGULATOR OF CHROMATIN"/>
    <property type="match status" value="1"/>
</dbReference>
<evidence type="ECO:0000256" key="2">
    <source>
        <dbReference type="SAM" id="Coils"/>
    </source>
</evidence>
<dbReference type="PROSITE" id="PS50118">
    <property type="entry name" value="HMG_BOX_2"/>
    <property type="match status" value="1"/>
</dbReference>
<feature type="region of interest" description="Disordered" evidence="3">
    <location>
        <begin position="166"/>
        <end position="201"/>
    </location>
</feature>
<evidence type="ECO:0000259" key="4">
    <source>
        <dbReference type="PROSITE" id="PS50118"/>
    </source>
</evidence>
<dbReference type="AlphaFoldDB" id="A0A9N9WZZ4"/>
<evidence type="ECO:0000256" key="1">
    <source>
        <dbReference type="PROSITE-ProRule" id="PRU00267"/>
    </source>
</evidence>
<reference evidence="5" key="1">
    <citation type="submission" date="2022-01" db="EMBL/GenBank/DDBJ databases">
        <authorList>
            <person name="King R."/>
        </authorList>
    </citation>
    <scope>NUCLEOTIDE SEQUENCE</scope>
</reference>
<feature type="compositionally biased region" description="Low complexity" evidence="3">
    <location>
        <begin position="633"/>
        <end position="644"/>
    </location>
</feature>
<keyword evidence="1" id="KW-0539">Nucleus</keyword>
<feature type="compositionally biased region" description="Polar residues" evidence="3">
    <location>
        <begin position="358"/>
        <end position="373"/>
    </location>
</feature>
<reference evidence="5" key="2">
    <citation type="submission" date="2022-10" db="EMBL/GenBank/DDBJ databases">
        <authorList>
            <consortium name="ENA_rothamsted_submissions"/>
            <consortium name="culmorum"/>
            <person name="King R."/>
        </authorList>
    </citation>
    <scope>NUCLEOTIDE SEQUENCE</scope>
</reference>
<keyword evidence="6" id="KW-1185">Reference proteome</keyword>
<evidence type="ECO:0000313" key="5">
    <source>
        <dbReference type="EMBL" id="CAG9810482.1"/>
    </source>
</evidence>
<keyword evidence="2" id="KW-0175">Coiled coil</keyword>
<evidence type="ECO:0000256" key="3">
    <source>
        <dbReference type="SAM" id="MobiDB-lite"/>
    </source>
</evidence>
<dbReference type="GO" id="GO:0016922">
    <property type="term" value="F:nuclear receptor binding"/>
    <property type="evidence" value="ECO:0007669"/>
    <property type="project" value="TreeGrafter"/>
</dbReference>
<dbReference type="OrthoDB" id="30931at2759"/>
<feature type="compositionally biased region" description="Pro residues" evidence="3">
    <location>
        <begin position="437"/>
        <end position="450"/>
    </location>
</feature>
<feature type="region of interest" description="Disordered" evidence="3">
    <location>
        <begin position="318"/>
        <end position="373"/>
    </location>
</feature>
<dbReference type="Gene3D" id="1.10.30.10">
    <property type="entry name" value="High mobility group box domain"/>
    <property type="match status" value="1"/>
</dbReference>
<feature type="compositionally biased region" description="Basic and acidic residues" evidence="3">
    <location>
        <begin position="166"/>
        <end position="176"/>
    </location>
</feature>
<gene>
    <name evidence="5" type="ORF">CHIRRI_LOCUS13295</name>
</gene>
<feature type="compositionally biased region" description="Polar residues" evidence="3">
    <location>
        <begin position="455"/>
        <end position="465"/>
    </location>
</feature>
<feature type="compositionally biased region" description="Low complexity" evidence="3">
    <location>
        <begin position="324"/>
        <end position="357"/>
    </location>
</feature>
<dbReference type="Proteomes" id="UP001153620">
    <property type="component" value="Chromosome 4"/>
</dbReference>
<dbReference type="PANTHER" id="PTHR46232:SF1">
    <property type="entry name" value="SWI_SNF-RELATED MATRIX-ASSOCIATED ACTIN-DEPENDENT REGULATOR OF CHROMATIN SUBFAMILY E MEMBER 1"/>
    <property type="match status" value="1"/>
</dbReference>
<dbReference type="InterPro" id="IPR036910">
    <property type="entry name" value="HMG_box_dom_sf"/>
</dbReference>
<feature type="domain" description="HMG box" evidence="4">
    <location>
        <begin position="83"/>
        <end position="151"/>
    </location>
</feature>
<proteinExistence type="predicted"/>
<feature type="coiled-coil region" evidence="2">
    <location>
        <begin position="248"/>
        <end position="275"/>
    </location>
</feature>
<dbReference type="InterPro" id="IPR009071">
    <property type="entry name" value="HMG_box_dom"/>
</dbReference>
<feature type="region of interest" description="Disordered" evidence="3">
    <location>
        <begin position="581"/>
        <end position="674"/>
    </location>
</feature>
<organism evidence="5 6">
    <name type="scientific">Chironomus riparius</name>
    <dbReference type="NCBI Taxonomy" id="315576"/>
    <lineage>
        <taxon>Eukaryota</taxon>
        <taxon>Metazoa</taxon>
        <taxon>Ecdysozoa</taxon>
        <taxon>Arthropoda</taxon>
        <taxon>Hexapoda</taxon>
        <taxon>Insecta</taxon>
        <taxon>Pterygota</taxon>
        <taxon>Neoptera</taxon>
        <taxon>Endopterygota</taxon>
        <taxon>Diptera</taxon>
        <taxon>Nematocera</taxon>
        <taxon>Chironomoidea</taxon>
        <taxon>Chironomidae</taxon>
        <taxon>Chironominae</taxon>
        <taxon>Chironomus</taxon>
    </lineage>
</organism>
<accession>A0A9N9WZZ4</accession>
<dbReference type="GO" id="GO:0045892">
    <property type="term" value="P:negative regulation of DNA-templated transcription"/>
    <property type="evidence" value="ECO:0007669"/>
    <property type="project" value="TreeGrafter"/>
</dbReference>
<feature type="region of interest" description="Disordered" evidence="3">
    <location>
        <begin position="1"/>
        <end position="88"/>
    </location>
</feature>
<dbReference type="EMBL" id="OU895880">
    <property type="protein sequence ID" value="CAG9810482.1"/>
    <property type="molecule type" value="Genomic_DNA"/>
</dbReference>
<protein>
    <recommendedName>
        <fullName evidence="4">HMG box domain-containing protein</fullName>
    </recommendedName>
</protein>
<feature type="compositionally biased region" description="Acidic residues" evidence="3">
    <location>
        <begin position="192"/>
        <end position="201"/>
    </location>
</feature>
<name>A0A9N9WZZ4_9DIPT</name>
<dbReference type="GO" id="GO:0031492">
    <property type="term" value="F:nucleosomal DNA binding"/>
    <property type="evidence" value="ECO:0007669"/>
    <property type="project" value="TreeGrafter"/>
</dbReference>
<dbReference type="CDD" id="cd21983">
    <property type="entry name" value="HMG-box_SMARCE1"/>
    <property type="match status" value="1"/>
</dbReference>
<dbReference type="Pfam" id="PF00505">
    <property type="entry name" value="HMG_box"/>
    <property type="match status" value="1"/>
</dbReference>
<feature type="compositionally biased region" description="Polar residues" evidence="3">
    <location>
        <begin position="486"/>
        <end position="495"/>
    </location>
</feature>
<feature type="region of interest" description="Disordered" evidence="3">
    <location>
        <begin position="434"/>
        <end position="535"/>
    </location>
</feature>
<feature type="compositionally biased region" description="Pro residues" evidence="3">
    <location>
        <begin position="617"/>
        <end position="632"/>
    </location>
</feature>
<dbReference type="SMART" id="SM00398">
    <property type="entry name" value="HMG"/>
    <property type="match status" value="1"/>
</dbReference>
<keyword evidence="1" id="KW-0238">DNA-binding</keyword>
<dbReference type="SUPFAM" id="SSF47095">
    <property type="entry name" value="HMG-box"/>
    <property type="match status" value="1"/>
</dbReference>
<feature type="DNA-binding region" description="HMG box" evidence="1">
    <location>
        <begin position="83"/>
        <end position="151"/>
    </location>
</feature>
<dbReference type="GO" id="GO:0016514">
    <property type="term" value="C:SWI/SNF complex"/>
    <property type="evidence" value="ECO:0007669"/>
    <property type="project" value="TreeGrafter"/>
</dbReference>